<dbReference type="Gene3D" id="1.20.1250.20">
    <property type="entry name" value="MFS general substrate transporter like domains"/>
    <property type="match status" value="2"/>
</dbReference>
<dbReference type="PANTHER" id="PTHR48020">
    <property type="entry name" value="PROTON MYO-INOSITOL COTRANSPORTER"/>
    <property type="match status" value="1"/>
</dbReference>
<proteinExistence type="inferred from homology"/>
<dbReference type="InterPro" id="IPR020846">
    <property type="entry name" value="MFS_dom"/>
</dbReference>
<dbReference type="eggNOG" id="KOG0254">
    <property type="taxonomic scope" value="Eukaryota"/>
</dbReference>
<dbReference type="OMA" id="FAGPCAD"/>
<accession>D8RLL7</accession>
<dbReference type="PROSITE" id="PS50850">
    <property type="entry name" value="MFS"/>
    <property type="match status" value="1"/>
</dbReference>
<dbReference type="InterPro" id="IPR036259">
    <property type="entry name" value="MFS_trans_sf"/>
</dbReference>
<dbReference type="GO" id="GO:0022857">
    <property type="term" value="F:transmembrane transporter activity"/>
    <property type="evidence" value="ECO:0007669"/>
    <property type="project" value="InterPro"/>
</dbReference>
<dbReference type="KEGG" id="smo:SELMODRAFT_441647"/>
<dbReference type="Gramene" id="EFJ26943">
    <property type="protein sequence ID" value="EFJ26943"/>
    <property type="gene ID" value="SELMODRAFT_441647"/>
</dbReference>
<keyword evidence="5 8" id="KW-1133">Transmembrane helix</keyword>
<feature type="transmembrane region" description="Helical" evidence="8">
    <location>
        <begin position="425"/>
        <end position="445"/>
    </location>
</feature>
<dbReference type="PROSITE" id="PS00217">
    <property type="entry name" value="SUGAR_TRANSPORT_2"/>
    <property type="match status" value="1"/>
</dbReference>
<evidence type="ECO:0000259" key="9">
    <source>
        <dbReference type="PROSITE" id="PS50850"/>
    </source>
</evidence>
<name>D8RLL7_SELML</name>
<feature type="region of interest" description="Disordered" evidence="7">
    <location>
        <begin position="294"/>
        <end position="339"/>
    </location>
</feature>
<evidence type="ECO:0000256" key="1">
    <source>
        <dbReference type="ARBA" id="ARBA00004141"/>
    </source>
</evidence>
<feature type="domain" description="Major facilitator superfamily (MFS) profile" evidence="9">
    <location>
        <begin position="69"/>
        <end position="559"/>
    </location>
</feature>
<dbReference type="Pfam" id="PF00083">
    <property type="entry name" value="Sugar_tr"/>
    <property type="match status" value="2"/>
</dbReference>
<evidence type="ECO:0000313" key="11">
    <source>
        <dbReference type="Proteomes" id="UP000001514"/>
    </source>
</evidence>
<feature type="transmembrane region" description="Helical" evidence="8">
    <location>
        <begin position="107"/>
        <end position="124"/>
    </location>
</feature>
<sequence length="586" mass="62692">MEERSRLAREPSESSEHGRKGLFDSARNLEGRLSGGNSSAPVAPAAPAAEVETVPGGRKKNYNKYVVFCTLLASLNSILLGYDIGVMSGALLYIKDDFKLNSVQQEILVGILNLVSLVGGLMAGKLADAVGRRKTMATASVIFFVGALLMALSPSYPVLMGGRVLSGIGVGFAMIIAPVYTAELSPPGSRGSLVSFAEVFINTGILVGYVANFALSPLPQWLGWRLMLGLGAVPAVFLACAVLVMPESPRWLVMQGRVSQAKTVLIRTCGGNKAEAESRLTAIVESLGDEYEAEKQEVRDEHTSKMDPEADQQAELRKIPSVASSTTEQRKPMLKPKRKRGSNVWKQLLLPSAPVRRMLLLSLGIHFFQQASGVDALVYYSPTVFAQAGMKSRTSVLGMTIAVGLTKTLFILVATIYLDTVGRRPLLLASATGMTISLTTVAVTFRFLHVGAKVNMSGTQHASVALVVIAMLAICGFMASFSIGFGPTVYVLTSEIFPLTLRARAMSLSIGMNRGISGTVALTYLSLAEALTTSGAFFVYASIAFASIVFIFFVVPETKGKSLEEVCKYFGWQPDEGGGGQELREV</sequence>
<protein>
    <recommendedName>
        <fullName evidence="9">Major facilitator superfamily (MFS) profile domain-containing protein</fullName>
    </recommendedName>
</protein>
<dbReference type="InterPro" id="IPR005829">
    <property type="entry name" value="Sugar_transporter_CS"/>
</dbReference>
<feature type="transmembrane region" description="Helical" evidence="8">
    <location>
        <begin position="465"/>
        <end position="493"/>
    </location>
</feature>
<dbReference type="SUPFAM" id="SSF103473">
    <property type="entry name" value="MFS general substrate transporter"/>
    <property type="match status" value="1"/>
</dbReference>
<feature type="transmembrane region" description="Helical" evidence="8">
    <location>
        <begin position="396"/>
        <end position="418"/>
    </location>
</feature>
<dbReference type="FunCoup" id="D8RLL7">
    <property type="interactions" value="190"/>
</dbReference>
<organism evidence="11">
    <name type="scientific">Selaginella moellendorffii</name>
    <name type="common">Spikemoss</name>
    <dbReference type="NCBI Taxonomy" id="88036"/>
    <lineage>
        <taxon>Eukaryota</taxon>
        <taxon>Viridiplantae</taxon>
        <taxon>Streptophyta</taxon>
        <taxon>Embryophyta</taxon>
        <taxon>Tracheophyta</taxon>
        <taxon>Lycopodiopsida</taxon>
        <taxon>Selaginellales</taxon>
        <taxon>Selaginellaceae</taxon>
        <taxon>Selaginella</taxon>
    </lineage>
</organism>
<dbReference type="InterPro" id="IPR005828">
    <property type="entry name" value="MFS_sugar_transport-like"/>
</dbReference>
<dbReference type="InterPro" id="IPR050814">
    <property type="entry name" value="Myo-inositol_Transporter"/>
</dbReference>
<dbReference type="InterPro" id="IPR003663">
    <property type="entry name" value="Sugar/inositol_transpt"/>
</dbReference>
<evidence type="ECO:0000256" key="3">
    <source>
        <dbReference type="ARBA" id="ARBA00022448"/>
    </source>
</evidence>
<feature type="transmembrane region" description="Helical" evidence="8">
    <location>
        <begin position="65"/>
        <end position="87"/>
    </location>
</feature>
<feature type="transmembrane region" description="Helical" evidence="8">
    <location>
        <begin position="221"/>
        <end position="245"/>
    </location>
</feature>
<evidence type="ECO:0000256" key="7">
    <source>
        <dbReference type="SAM" id="MobiDB-lite"/>
    </source>
</evidence>
<evidence type="ECO:0000256" key="4">
    <source>
        <dbReference type="ARBA" id="ARBA00022692"/>
    </source>
</evidence>
<keyword evidence="4 8" id="KW-0812">Transmembrane</keyword>
<evidence type="ECO:0000256" key="2">
    <source>
        <dbReference type="ARBA" id="ARBA00010992"/>
    </source>
</evidence>
<keyword evidence="11" id="KW-1185">Reference proteome</keyword>
<evidence type="ECO:0000256" key="6">
    <source>
        <dbReference type="ARBA" id="ARBA00023136"/>
    </source>
</evidence>
<feature type="compositionally biased region" description="Basic and acidic residues" evidence="7">
    <location>
        <begin position="294"/>
        <end position="318"/>
    </location>
</feature>
<dbReference type="Proteomes" id="UP000001514">
    <property type="component" value="Unassembled WGS sequence"/>
</dbReference>
<dbReference type="PRINTS" id="PR00171">
    <property type="entry name" value="SUGRTRNSPORT"/>
</dbReference>
<gene>
    <name evidence="10" type="ORF">SELMODRAFT_441647</name>
</gene>
<keyword evidence="6 8" id="KW-0472">Membrane</keyword>
<feature type="transmembrane region" description="Helical" evidence="8">
    <location>
        <begin position="537"/>
        <end position="555"/>
    </location>
</feature>
<comment type="subcellular location">
    <subcellularLocation>
        <location evidence="1">Membrane</location>
        <topology evidence="1">Multi-pass membrane protein</topology>
    </subcellularLocation>
</comment>
<dbReference type="PROSITE" id="PS00216">
    <property type="entry name" value="SUGAR_TRANSPORT_1"/>
    <property type="match status" value="1"/>
</dbReference>
<dbReference type="GO" id="GO:0016020">
    <property type="term" value="C:membrane"/>
    <property type="evidence" value="ECO:0007669"/>
    <property type="project" value="UniProtKB-SubCell"/>
</dbReference>
<reference evidence="10 11" key="1">
    <citation type="journal article" date="2011" name="Science">
        <title>The Selaginella genome identifies genetic changes associated with the evolution of vascular plants.</title>
        <authorList>
            <person name="Banks J.A."/>
            <person name="Nishiyama T."/>
            <person name="Hasebe M."/>
            <person name="Bowman J.L."/>
            <person name="Gribskov M."/>
            <person name="dePamphilis C."/>
            <person name="Albert V.A."/>
            <person name="Aono N."/>
            <person name="Aoyama T."/>
            <person name="Ambrose B.A."/>
            <person name="Ashton N.W."/>
            <person name="Axtell M.J."/>
            <person name="Barker E."/>
            <person name="Barker M.S."/>
            <person name="Bennetzen J.L."/>
            <person name="Bonawitz N.D."/>
            <person name="Chapple C."/>
            <person name="Cheng C."/>
            <person name="Correa L.G."/>
            <person name="Dacre M."/>
            <person name="DeBarry J."/>
            <person name="Dreyer I."/>
            <person name="Elias M."/>
            <person name="Engstrom E.M."/>
            <person name="Estelle M."/>
            <person name="Feng L."/>
            <person name="Finet C."/>
            <person name="Floyd S.K."/>
            <person name="Frommer W.B."/>
            <person name="Fujita T."/>
            <person name="Gramzow L."/>
            <person name="Gutensohn M."/>
            <person name="Harholt J."/>
            <person name="Hattori M."/>
            <person name="Heyl A."/>
            <person name="Hirai T."/>
            <person name="Hiwatashi Y."/>
            <person name="Ishikawa M."/>
            <person name="Iwata M."/>
            <person name="Karol K.G."/>
            <person name="Koehler B."/>
            <person name="Kolukisaoglu U."/>
            <person name="Kubo M."/>
            <person name="Kurata T."/>
            <person name="Lalonde S."/>
            <person name="Li K."/>
            <person name="Li Y."/>
            <person name="Litt A."/>
            <person name="Lyons E."/>
            <person name="Manning G."/>
            <person name="Maruyama T."/>
            <person name="Michael T.P."/>
            <person name="Mikami K."/>
            <person name="Miyazaki S."/>
            <person name="Morinaga S."/>
            <person name="Murata T."/>
            <person name="Mueller-Roeber B."/>
            <person name="Nelson D.R."/>
            <person name="Obara M."/>
            <person name="Oguri Y."/>
            <person name="Olmstead R.G."/>
            <person name="Onodera N."/>
            <person name="Petersen B.L."/>
            <person name="Pils B."/>
            <person name="Prigge M."/>
            <person name="Rensing S.A."/>
            <person name="Riano-Pachon D.M."/>
            <person name="Roberts A.W."/>
            <person name="Sato Y."/>
            <person name="Scheller H.V."/>
            <person name="Schulz B."/>
            <person name="Schulz C."/>
            <person name="Shakirov E.V."/>
            <person name="Shibagaki N."/>
            <person name="Shinohara N."/>
            <person name="Shippen D.E."/>
            <person name="Soerensen I."/>
            <person name="Sotooka R."/>
            <person name="Sugimoto N."/>
            <person name="Sugita M."/>
            <person name="Sumikawa N."/>
            <person name="Tanurdzic M."/>
            <person name="Theissen G."/>
            <person name="Ulvskov P."/>
            <person name="Wakazuki S."/>
            <person name="Weng J.K."/>
            <person name="Willats W.W."/>
            <person name="Wipf D."/>
            <person name="Wolf P.G."/>
            <person name="Yang L."/>
            <person name="Zimmer A.D."/>
            <person name="Zhu Q."/>
            <person name="Mitros T."/>
            <person name="Hellsten U."/>
            <person name="Loque D."/>
            <person name="Otillar R."/>
            <person name="Salamov A."/>
            <person name="Schmutz J."/>
            <person name="Shapiro H."/>
            <person name="Lindquist E."/>
            <person name="Lucas S."/>
            <person name="Rokhsar D."/>
            <person name="Grigoriev I.V."/>
        </authorList>
    </citation>
    <scope>NUCLEOTIDE SEQUENCE [LARGE SCALE GENOMIC DNA]</scope>
</reference>
<evidence type="ECO:0000313" key="10">
    <source>
        <dbReference type="EMBL" id="EFJ26943.1"/>
    </source>
</evidence>
<comment type="similarity">
    <text evidence="2">Belongs to the major facilitator superfamily. Sugar transporter (TC 2.A.1.1) family.</text>
</comment>
<feature type="transmembrane region" description="Helical" evidence="8">
    <location>
        <begin position="162"/>
        <end position="181"/>
    </location>
</feature>
<feature type="transmembrane region" description="Helical" evidence="8">
    <location>
        <begin position="505"/>
        <end position="525"/>
    </location>
</feature>
<dbReference type="PANTHER" id="PTHR48020:SF49">
    <property type="entry name" value="SUGAR TRANSPORTER"/>
    <property type="match status" value="1"/>
</dbReference>
<evidence type="ECO:0000256" key="8">
    <source>
        <dbReference type="SAM" id="Phobius"/>
    </source>
</evidence>
<feature type="transmembrane region" description="Helical" evidence="8">
    <location>
        <begin position="193"/>
        <end position="215"/>
    </location>
</feature>
<dbReference type="InParanoid" id="D8RLL7"/>
<feature type="region of interest" description="Disordered" evidence="7">
    <location>
        <begin position="1"/>
        <end position="48"/>
    </location>
</feature>
<dbReference type="EMBL" id="GL377583">
    <property type="protein sequence ID" value="EFJ26943.1"/>
    <property type="molecule type" value="Genomic_DNA"/>
</dbReference>
<evidence type="ECO:0000256" key="5">
    <source>
        <dbReference type="ARBA" id="ARBA00022989"/>
    </source>
</evidence>
<dbReference type="AlphaFoldDB" id="D8RLL7"/>
<feature type="compositionally biased region" description="Basic and acidic residues" evidence="7">
    <location>
        <begin position="1"/>
        <end position="30"/>
    </location>
</feature>
<feature type="transmembrane region" description="Helical" evidence="8">
    <location>
        <begin position="136"/>
        <end position="156"/>
    </location>
</feature>
<keyword evidence="3" id="KW-0813">Transport</keyword>
<dbReference type="HOGENOM" id="CLU_001265_30_5_1"/>